<evidence type="ECO:0000256" key="1">
    <source>
        <dbReference type="ARBA" id="ARBA00004123"/>
    </source>
</evidence>
<dbReference type="CDD" id="cd11660">
    <property type="entry name" value="SANT_TRF"/>
    <property type="match status" value="1"/>
</dbReference>
<reference evidence="7" key="1">
    <citation type="journal article" date="2023" name="Science">
        <title>Elucidation of the pathway for biosynthesis of saponin adjuvants from the soapbark tree.</title>
        <authorList>
            <person name="Reed J."/>
            <person name="Orme A."/>
            <person name="El-Demerdash A."/>
            <person name="Owen C."/>
            <person name="Martin L.B.B."/>
            <person name="Misra R.C."/>
            <person name="Kikuchi S."/>
            <person name="Rejzek M."/>
            <person name="Martin A.C."/>
            <person name="Harkess A."/>
            <person name="Leebens-Mack J."/>
            <person name="Louveau T."/>
            <person name="Stephenson M.J."/>
            <person name="Osbourn A."/>
        </authorList>
    </citation>
    <scope>NUCLEOTIDE SEQUENCE</scope>
    <source>
        <strain evidence="7">S10</strain>
    </source>
</reference>
<dbReference type="Gene3D" id="1.10.246.220">
    <property type="match status" value="1"/>
</dbReference>
<feature type="region of interest" description="Disordered" evidence="4">
    <location>
        <begin position="239"/>
        <end position="266"/>
    </location>
</feature>
<dbReference type="InterPro" id="IPR001005">
    <property type="entry name" value="SANT/Myb"/>
</dbReference>
<sequence>MVLKKRLDYGFKGFQVPFIPRAPRSARRRGPYKKIAEDGQTCAFELLASLAGKLLRETESSSSSSHASEGNVQPAFSKSILKQERIDEDKPLKADANKCSLKDAMDKCVNSPPLIDSNSTTKSPFCMESIPKASFSGHGNDIKLGCRDDDEKFSRFDKVSTKSRAFRHPQHIAYRRIRKLLTSKYWKVAPKLKDCELSRPDVGVKPIYHKRKTCYIFERCQHANVVKRRKFFDQTSVVTSDGGFSSESVTNSPDKGTHGNKSGSATILGGASGLSSSVLGHQASFHSKDSHALKFSIKSFRVPELYMEVPETATVGSLKRTVMEAVTAILGGGLRVGVLLKGKKVRDDNRTLLQTVPEILTRSPESHILDTGFPDPLLDSYLTKTGNLVEDNRESFSSHTGTRTDNITSDSRPLASVPARSTEALAVVPVGQKTRRSDLVQRRTRRPFSVSEVEAVVHAVVELGTGRWRDVKLRAFENADHRTYVDLKDKWKTLVHTAKISPQQRRGDPVPQELLDRVLAAHSYWSQRQGKQHVKHQAGNSNNSEASTERLGVEGVTPIVMM</sequence>
<feature type="compositionally biased region" description="Polar residues" evidence="4">
    <location>
        <begin position="239"/>
        <end position="254"/>
    </location>
</feature>
<dbReference type="InterPro" id="IPR057625">
    <property type="entry name" value="TPR1-6-like_ubiquitin"/>
</dbReference>
<keyword evidence="8" id="KW-1185">Reference proteome</keyword>
<dbReference type="KEGG" id="qsa:O6P43_020618"/>
<dbReference type="InterPro" id="IPR031105">
    <property type="entry name" value="TRP_plant"/>
</dbReference>
<feature type="domain" description="Myb-like" evidence="5">
    <location>
        <begin position="440"/>
        <end position="495"/>
    </location>
</feature>
<dbReference type="GO" id="GO:0005634">
    <property type="term" value="C:nucleus"/>
    <property type="evidence" value="ECO:0007669"/>
    <property type="project" value="UniProtKB-SubCell"/>
</dbReference>
<feature type="region of interest" description="Disordered" evidence="4">
    <location>
        <begin position="529"/>
        <end position="551"/>
    </location>
</feature>
<evidence type="ECO:0000259" key="6">
    <source>
        <dbReference type="PROSITE" id="PS51294"/>
    </source>
</evidence>
<dbReference type="SMART" id="SM00717">
    <property type="entry name" value="SANT"/>
    <property type="match status" value="1"/>
</dbReference>
<feature type="compositionally biased region" description="Polar residues" evidence="4">
    <location>
        <begin position="397"/>
        <end position="411"/>
    </location>
</feature>
<dbReference type="SUPFAM" id="SSF46689">
    <property type="entry name" value="Homeodomain-like"/>
    <property type="match status" value="1"/>
</dbReference>
<dbReference type="InterPro" id="IPR009057">
    <property type="entry name" value="Homeodomain-like_sf"/>
</dbReference>
<keyword evidence="3" id="KW-0539">Nucleus</keyword>
<feature type="region of interest" description="Disordered" evidence="4">
    <location>
        <begin position="392"/>
        <end position="416"/>
    </location>
</feature>
<feature type="domain" description="HTH myb-type" evidence="6">
    <location>
        <begin position="441"/>
        <end position="499"/>
    </location>
</feature>
<dbReference type="GO" id="GO:0042162">
    <property type="term" value="F:telomeric DNA binding"/>
    <property type="evidence" value="ECO:0007669"/>
    <property type="project" value="UniProtKB-ARBA"/>
</dbReference>
<evidence type="ECO:0000256" key="4">
    <source>
        <dbReference type="SAM" id="MobiDB-lite"/>
    </source>
</evidence>
<evidence type="ECO:0000313" key="7">
    <source>
        <dbReference type="EMBL" id="KAJ7960131.1"/>
    </source>
</evidence>
<dbReference type="Pfam" id="PF23603">
    <property type="entry name" value="Ubiquitin_TPR1"/>
    <property type="match status" value="1"/>
</dbReference>
<dbReference type="Proteomes" id="UP001163823">
    <property type="component" value="Chromosome 8"/>
</dbReference>
<dbReference type="InterPro" id="IPR017930">
    <property type="entry name" value="Myb_dom"/>
</dbReference>
<evidence type="ECO:0000256" key="2">
    <source>
        <dbReference type="ARBA" id="ARBA00023125"/>
    </source>
</evidence>
<dbReference type="PROSITE" id="PS50090">
    <property type="entry name" value="MYB_LIKE"/>
    <property type="match status" value="1"/>
</dbReference>
<dbReference type="EMBL" id="JARAOO010000008">
    <property type="protein sequence ID" value="KAJ7960131.1"/>
    <property type="molecule type" value="Genomic_DNA"/>
</dbReference>
<evidence type="ECO:0000256" key="3">
    <source>
        <dbReference type="ARBA" id="ARBA00023242"/>
    </source>
</evidence>
<name>A0AAD7PLF8_QUISA</name>
<protein>
    <submittedName>
        <fullName evidence="7">Telomere repeat-binding protein</fullName>
    </submittedName>
</protein>
<gene>
    <name evidence="7" type="ORF">O6P43_020618</name>
</gene>
<comment type="caution">
    <text evidence="7">The sequence shown here is derived from an EMBL/GenBank/DDBJ whole genome shotgun (WGS) entry which is preliminary data.</text>
</comment>
<evidence type="ECO:0000259" key="5">
    <source>
        <dbReference type="PROSITE" id="PS50090"/>
    </source>
</evidence>
<proteinExistence type="predicted"/>
<dbReference type="PANTHER" id="PTHR21717">
    <property type="entry name" value="TELOMERIC REPEAT BINDING PROTEIN"/>
    <property type="match status" value="1"/>
</dbReference>
<dbReference type="AlphaFoldDB" id="A0AAD7PLF8"/>
<comment type="subcellular location">
    <subcellularLocation>
        <location evidence="1">Nucleus</location>
    </subcellularLocation>
</comment>
<evidence type="ECO:0000313" key="8">
    <source>
        <dbReference type="Proteomes" id="UP001163823"/>
    </source>
</evidence>
<accession>A0AAD7PLF8</accession>
<keyword evidence="2" id="KW-0238">DNA-binding</keyword>
<dbReference type="PANTHER" id="PTHR21717:SF73">
    <property type="entry name" value="TELOMERE-BINDING PROTEIN, PUTATIVE-RELATED"/>
    <property type="match status" value="1"/>
</dbReference>
<dbReference type="PROSITE" id="PS51294">
    <property type="entry name" value="HTH_MYB"/>
    <property type="match status" value="1"/>
</dbReference>
<organism evidence="7 8">
    <name type="scientific">Quillaja saponaria</name>
    <name type="common">Soap bark tree</name>
    <dbReference type="NCBI Taxonomy" id="32244"/>
    <lineage>
        <taxon>Eukaryota</taxon>
        <taxon>Viridiplantae</taxon>
        <taxon>Streptophyta</taxon>
        <taxon>Embryophyta</taxon>
        <taxon>Tracheophyta</taxon>
        <taxon>Spermatophyta</taxon>
        <taxon>Magnoliopsida</taxon>
        <taxon>eudicotyledons</taxon>
        <taxon>Gunneridae</taxon>
        <taxon>Pentapetalae</taxon>
        <taxon>rosids</taxon>
        <taxon>fabids</taxon>
        <taxon>Fabales</taxon>
        <taxon>Quillajaceae</taxon>
        <taxon>Quillaja</taxon>
    </lineage>
</organism>